<dbReference type="SUPFAM" id="SSF51998">
    <property type="entry name" value="PFL-like glycyl radical enzymes"/>
    <property type="match status" value="1"/>
</dbReference>
<dbReference type="Gene3D" id="3.20.70.20">
    <property type="match status" value="1"/>
</dbReference>
<name>A0A326UIC5_THEHA</name>
<dbReference type="RefSeq" id="WP_111318908.1">
    <property type="nucleotide sequence ID" value="NZ_BIFX01000001.1"/>
</dbReference>
<protein>
    <submittedName>
        <fullName evidence="1">Uncharacterized protein</fullName>
    </submittedName>
</protein>
<dbReference type="PANTHER" id="PTHR37560">
    <property type="entry name" value="UPF0210 PROTEIN SPR0218"/>
    <property type="match status" value="1"/>
</dbReference>
<dbReference type="Proteomes" id="UP000248806">
    <property type="component" value="Unassembled WGS sequence"/>
</dbReference>
<accession>A0A326UIC5</accession>
<dbReference type="EMBL" id="QKUF01000001">
    <property type="protein sequence ID" value="PZW36560.1"/>
    <property type="molecule type" value="Genomic_DNA"/>
</dbReference>
<organism evidence="1 2">
    <name type="scientific">Thermosporothrix hazakensis</name>
    <dbReference type="NCBI Taxonomy" id="644383"/>
    <lineage>
        <taxon>Bacteria</taxon>
        <taxon>Bacillati</taxon>
        <taxon>Chloroflexota</taxon>
        <taxon>Ktedonobacteria</taxon>
        <taxon>Ktedonobacterales</taxon>
        <taxon>Thermosporotrichaceae</taxon>
        <taxon>Thermosporothrix</taxon>
    </lineage>
</organism>
<proteinExistence type="predicted"/>
<gene>
    <name evidence="1" type="ORF">EI42_00736</name>
</gene>
<keyword evidence="2" id="KW-1185">Reference proteome</keyword>
<evidence type="ECO:0000313" key="1">
    <source>
        <dbReference type="EMBL" id="PZW36560.1"/>
    </source>
</evidence>
<sequence length="387" mass="41748">MPYPPIRAITLGISEAHPLKEQQIQRAAALVRRIGQQFQEQGYTVQTLRFSTRPLFDDLTGWSIAQIQAYAQELQRLLEKEGIEYCSIGPLRAEEAATASFDTLADMLITTTALSATVLVERELSYQAAMLTAHVMRRLALETDEGFGNFRFALLACVKPGGPFFPAAYHAGPTNITLGVQGAGLVRDAIKRAQAETKGVLTPVQITELVRNSCYAAAAPMVTLGQELAQEAGVRFGGIDLSPAPMADESIAEAIEACGYGELGSAGSLAVTAAMTTALQSIELPLCGYNGLMLPVLEDTLLGRRWSERKVHLHSLLLYSSVCGTGLDTVPLPGDCTQEEIAHILLDVAALALRWRKQLSARLFPVPGKQRGERACFSSPHLTTALI</sequence>
<reference evidence="1 2" key="1">
    <citation type="submission" date="2018-06" db="EMBL/GenBank/DDBJ databases">
        <title>Genomic Encyclopedia of Archaeal and Bacterial Type Strains, Phase II (KMG-II): from individual species to whole genera.</title>
        <authorList>
            <person name="Goeker M."/>
        </authorList>
    </citation>
    <scope>NUCLEOTIDE SEQUENCE [LARGE SCALE GENOMIC DNA]</scope>
    <source>
        <strain evidence="1 2">ATCC BAA-1881</strain>
    </source>
</reference>
<dbReference type="InterPro" id="IPR007841">
    <property type="entry name" value="UPF0210"/>
</dbReference>
<evidence type="ECO:0000313" key="2">
    <source>
        <dbReference type="Proteomes" id="UP000248806"/>
    </source>
</evidence>
<comment type="caution">
    <text evidence="1">The sequence shown here is derived from an EMBL/GenBank/DDBJ whole genome shotgun (WGS) entry which is preliminary data.</text>
</comment>
<dbReference type="Pfam" id="PF05167">
    <property type="entry name" value="DUF711"/>
    <property type="match status" value="1"/>
</dbReference>
<dbReference type="AlphaFoldDB" id="A0A326UIC5"/>
<dbReference type="PANTHER" id="PTHR37560:SF2">
    <property type="entry name" value="DUF711 DOMAIN-CONTAINING PROTEIN"/>
    <property type="match status" value="1"/>
</dbReference>
<dbReference type="OrthoDB" id="9763001at2"/>